<keyword evidence="3" id="KW-1185">Reference proteome</keyword>
<reference evidence="2 3" key="1">
    <citation type="submission" date="2019-08" db="EMBL/GenBank/DDBJ databases">
        <authorList>
            <person name="Alioto T."/>
            <person name="Alioto T."/>
            <person name="Gomez Garrido J."/>
        </authorList>
    </citation>
    <scope>NUCLEOTIDE SEQUENCE [LARGE SCALE GENOMIC DNA]</scope>
</reference>
<dbReference type="AlphaFoldDB" id="A0A5E4NQW6"/>
<evidence type="ECO:0000313" key="2">
    <source>
        <dbReference type="EMBL" id="VVC43930.1"/>
    </source>
</evidence>
<proteinExistence type="predicted"/>
<gene>
    <name evidence="2" type="ORF">CINCED_3A008537</name>
</gene>
<feature type="compositionally biased region" description="Low complexity" evidence="1">
    <location>
        <begin position="228"/>
        <end position="246"/>
    </location>
</feature>
<evidence type="ECO:0000313" key="3">
    <source>
        <dbReference type="Proteomes" id="UP000325440"/>
    </source>
</evidence>
<evidence type="ECO:0000256" key="1">
    <source>
        <dbReference type="SAM" id="MobiDB-lite"/>
    </source>
</evidence>
<feature type="region of interest" description="Disordered" evidence="1">
    <location>
        <begin position="220"/>
        <end position="315"/>
    </location>
</feature>
<organism evidence="2 3">
    <name type="scientific">Cinara cedri</name>
    <dbReference type="NCBI Taxonomy" id="506608"/>
    <lineage>
        <taxon>Eukaryota</taxon>
        <taxon>Metazoa</taxon>
        <taxon>Ecdysozoa</taxon>
        <taxon>Arthropoda</taxon>
        <taxon>Hexapoda</taxon>
        <taxon>Insecta</taxon>
        <taxon>Pterygota</taxon>
        <taxon>Neoptera</taxon>
        <taxon>Paraneoptera</taxon>
        <taxon>Hemiptera</taxon>
        <taxon>Sternorrhyncha</taxon>
        <taxon>Aphidomorpha</taxon>
        <taxon>Aphidoidea</taxon>
        <taxon>Aphididae</taxon>
        <taxon>Lachninae</taxon>
        <taxon>Cinara</taxon>
    </lineage>
</organism>
<feature type="compositionally biased region" description="Basic and acidic residues" evidence="1">
    <location>
        <begin position="297"/>
        <end position="307"/>
    </location>
</feature>
<protein>
    <submittedName>
        <fullName evidence="2">Uncharacterized protein</fullName>
    </submittedName>
</protein>
<dbReference type="OrthoDB" id="6636949at2759"/>
<dbReference type="Proteomes" id="UP000325440">
    <property type="component" value="Unassembled WGS sequence"/>
</dbReference>
<dbReference type="EMBL" id="CABPRJ010002374">
    <property type="protein sequence ID" value="VVC43930.1"/>
    <property type="molecule type" value="Genomic_DNA"/>
</dbReference>
<accession>A0A5E4NQW6</accession>
<feature type="region of interest" description="Disordered" evidence="1">
    <location>
        <begin position="46"/>
        <end position="71"/>
    </location>
</feature>
<sequence length="344" mass="36937">MNAIGGVIDAEQELEYVLEVPVDHATALQDKLMLTGVPERCIRVARPSRHAQVSQSDTGPEPNDYQPSRAKPFTRFLPGAIKLGTYAEGMYNVTIRRRPLPEGRETVCISLSSPSAAEQAAEVEIVTAEKIVTPGRDDQQHSANQSRSVMDGGGGGGVVNDDDGEPVTIPICHCDDTECENYRMRVCEYFANSGTNYTNVCGATDCVHKQIVDALKLTESSSTDRVAPADTVETTAAPTAAATNGPAKRDVPAQPRTADPGPRSVKSRNVANEPKPVTRTVPADDTAVKKKKWSMKKKVDSRKDDGHSCPTNVNSVCDCKTVTGNTGFKNVDASLKTAKLNPRS</sequence>
<name>A0A5E4NQW6_9HEMI</name>